<dbReference type="InterPro" id="IPR038404">
    <property type="entry name" value="TRAP_DctP_sf"/>
</dbReference>
<dbReference type="Gene3D" id="3.40.190.170">
    <property type="entry name" value="Bacterial extracellular solute-binding protein, family 7"/>
    <property type="match status" value="2"/>
</dbReference>
<evidence type="ECO:0000256" key="2">
    <source>
        <dbReference type="ARBA" id="ARBA00022448"/>
    </source>
</evidence>
<dbReference type="GO" id="GO:0055085">
    <property type="term" value="P:transmembrane transport"/>
    <property type="evidence" value="ECO:0007669"/>
    <property type="project" value="InterPro"/>
</dbReference>
<evidence type="ECO:0000256" key="1">
    <source>
        <dbReference type="ARBA" id="ARBA00009023"/>
    </source>
</evidence>
<dbReference type="AlphaFoldDB" id="A0A932HZK6"/>
<evidence type="ECO:0000256" key="3">
    <source>
        <dbReference type="ARBA" id="ARBA00022729"/>
    </source>
</evidence>
<comment type="similarity">
    <text evidence="1">Belongs to the bacterial solute-binding protein 7 family.</text>
</comment>
<dbReference type="Pfam" id="PF03480">
    <property type="entry name" value="DctP"/>
    <property type="match status" value="1"/>
</dbReference>
<dbReference type="NCBIfam" id="NF037995">
    <property type="entry name" value="TRAP_S1"/>
    <property type="match status" value="1"/>
</dbReference>
<gene>
    <name evidence="5" type="primary">dctP</name>
    <name evidence="5" type="ORF">HYZ11_03725</name>
</gene>
<name>A0A932HZK6_UNCTE</name>
<evidence type="ECO:0000313" key="5">
    <source>
        <dbReference type="EMBL" id="MBI3126696.1"/>
    </source>
</evidence>
<sequence length="305" mass="33479">MYPSFRAVLFAVGLTVWAGVSQAAEPPWKILFDVNEEESIQCGKLLESAEGAPVDFRMDPFASLLDRMTDGGFKRVGPALRISPPGPLVDGAPALSEIGRSFVFRDLAHFRAFSRSALFEEEAGKARGVRPIALAYRGTAYVMSRKPIREPKEMGGLKIEDKYDRDQGWASAKARAGGPLKSGQIDAAVLTPIEAVRDGLSDAAPFFNLVAISLRAFVFTVNEPGWQGLNPSQRGALSAWAKRMADQCSARIFEAEKRAIETLKKQGVQIIEPHWQAFESQRPDPTGGMKSEEGKAFIRRIQAIR</sequence>
<dbReference type="Proteomes" id="UP000782312">
    <property type="component" value="Unassembled WGS sequence"/>
</dbReference>
<reference evidence="5" key="1">
    <citation type="submission" date="2020-07" db="EMBL/GenBank/DDBJ databases">
        <title>Huge and variable diversity of episymbiotic CPR bacteria and DPANN archaea in groundwater ecosystems.</title>
        <authorList>
            <person name="He C.Y."/>
            <person name="Keren R."/>
            <person name="Whittaker M."/>
            <person name="Farag I.F."/>
            <person name="Doudna J."/>
            <person name="Cate J.H.D."/>
            <person name="Banfield J.F."/>
        </authorList>
    </citation>
    <scope>NUCLEOTIDE SEQUENCE</scope>
    <source>
        <strain evidence="5">NC_groundwater_763_Ag_S-0.2um_68_21</strain>
    </source>
</reference>
<accession>A0A932HZK6</accession>
<dbReference type="InterPro" id="IPR018389">
    <property type="entry name" value="DctP_fam"/>
</dbReference>
<feature type="signal peptide" evidence="4">
    <location>
        <begin position="1"/>
        <end position="23"/>
    </location>
</feature>
<organism evidence="5 6">
    <name type="scientific">Tectimicrobiota bacterium</name>
    <dbReference type="NCBI Taxonomy" id="2528274"/>
    <lineage>
        <taxon>Bacteria</taxon>
        <taxon>Pseudomonadati</taxon>
        <taxon>Nitrospinota/Tectimicrobiota group</taxon>
        <taxon>Candidatus Tectimicrobiota</taxon>
    </lineage>
</organism>
<comment type="caution">
    <text evidence="5">The sequence shown here is derived from an EMBL/GenBank/DDBJ whole genome shotgun (WGS) entry which is preliminary data.</text>
</comment>
<feature type="chain" id="PRO_5036934366" evidence="4">
    <location>
        <begin position="24"/>
        <end position="305"/>
    </location>
</feature>
<keyword evidence="2" id="KW-0813">Transport</keyword>
<evidence type="ECO:0000313" key="6">
    <source>
        <dbReference type="Proteomes" id="UP000782312"/>
    </source>
</evidence>
<dbReference type="PANTHER" id="PTHR33376:SF7">
    <property type="entry name" value="C4-DICARBOXYLATE-BINDING PROTEIN DCTB"/>
    <property type="match status" value="1"/>
</dbReference>
<protein>
    <submittedName>
        <fullName evidence="5">TRAP transporter substrate-binding protein DctP</fullName>
    </submittedName>
</protein>
<keyword evidence="3 4" id="KW-0732">Signal</keyword>
<proteinExistence type="inferred from homology"/>
<dbReference type="EMBL" id="JACPUR010000008">
    <property type="protein sequence ID" value="MBI3126696.1"/>
    <property type="molecule type" value="Genomic_DNA"/>
</dbReference>
<dbReference type="PANTHER" id="PTHR33376">
    <property type="match status" value="1"/>
</dbReference>
<evidence type="ECO:0000256" key="4">
    <source>
        <dbReference type="SAM" id="SignalP"/>
    </source>
</evidence>